<dbReference type="RefSeq" id="WP_066396199.1">
    <property type="nucleotide sequence ID" value="NZ_CP015378.1"/>
</dbReference>
<organism evidence="1 2">
    <name type="scientific">Fictibacillus phosphorivorans</name>
    <dbReference type="NCBI Taxonomy" id="1221500"/>
    <lineage>
        <taxon>Bacteria</taxon>
        <taxon>Bacillati</taxon>
        <taxon>Bacillota</taxon>
        <taxon>Bacilli</taxon>
        <taxon>Bacillales</taxon>
        <taxon>Fictibacillaceae</taxon>
        <taxon>Fictibacillus</taxon>
    </lineage>
</organism>
<dbReference type="EMBL" id="CP015378">
    <property type="protein sequence ID" value="ANC77878.1"/>
    <property type="molecule type" value="Genomic_DNA"/>
</dbReference>
<sequence length="86" mass="10110">MFEYWIFDLVDQQLLFQSLQSSKKETTDHRLLWFFQAKNVFVVQSTVSFGDGNFTLDELLVTLSDHYEIHDKGIIKSHWHASGLMT</sequence>
<name>A0A160INF1_9BACL</name>
<evidence type="ECO:0000313" key="2">
    <source>
        <dbReference type="Proteomes" id="UP000076623"/>
    </source>
</evidence>
<keyword evidence="2" id="KW-1185">Reference proteome</keyword>
<dbReference type="AlphaFoldDB" id="A0A160INF1"/>
<dbReference type="KEGG" id="fpn:ABE65_014150"/>
<dbReference type="OrthoDB" id="2971028at2"/>
<accession>A0A160INF1</accession>
<protein>
    <submittedName>
        <fullName evidence="1">Uncharacterized protein</fullName>
    </submittedName>
</protein>
<reference evidence="1 2" key="1">
    <citation type="submission" date="2016-04" db="EMBL/GenBank/DDBJ databases">
        <title>Complete genome sequence of Fictibacillus phosphorivorans G25-29, a strain toxic to nematodes.</title>
        <authorList>
            <person name="Zheng Z."/>
        </authorList>
    </citation>
    <scope>NUCLEOTIDE SEQUENCE [LARGE SCALE GENOMIC DNA]</scope>
    <source>
        <strain evidence="1 2">G25-29</strain>
    </source>
</reference>
<evidence type="ECO:0000313" key="1">
    <source>
        <dbReference type="EMBL" id="ANC77878.1"/>
    </source>
</evidence>
<gene>
    <name evidence="1" type="ORF">ABE65_014150</name>
</gene>
<proteinExistence type="predicted"/>
<dbReference type="Proteomes" id="UP000076623">
    <property type="component" value="Chromosome"/>
</dbReference>